<dbReference type="InterPro" id="IPR015797">
    <property type="entry name" value="NUDIX_hydrolase-like_dom_sf"/>
</dbReference>
<protein>
    <submittedName>
        <fullName evidence="4">Nudix hydrolase</fullName>
    </submittedName>
</protein>
<dbReference type="GO" id="GO:0016787">
    <property type="term" value="F:hydrolase activity"/>
    <property type="evidence" value="ECO:0007669"/>
    <property type="project" value="UniProtKB-KW"/>
</dbReference>
<keyword evidence="5" id="KW-1185">Reference proteome</keyword>
<dbReference type="EMBL" id="CP000480">
    <property type="protein sequence ID" value="ABK74917.1"/>
    <property type="molecule type" value="Genomic_DNA"/>
</dbReference>
<dbReference type="PATRIC" id="fig|246196.19.peg.193"/>
<gene>
    <name evidence="4" type="ordered locus">MSMEG_0197</name>
</gene>
<dbReference type="GeneID" id="93455121"/>
<dbReference type="Pfam" id="PF12535">
    <property type="entry name" value="Nudix_N"/>
    <property type="match status" value="1"/>
</dbReference>
<reference evidence="4 5" key="1">
    <citation type="submission" date="2006-10" db="EMBL/GenBank/DDBJ databases">
        <authorList>
            <person name="Fleischmann R.D."/>
            <person name="Dodson R.J."/>
            <person name="Haft D.H."/>
            <person name="Merkel J.S."/>
            <person name="Nelson W.C."/>
            <person name="Fraser C.M."/>
        </authorList>
    </citation>
    <scope>NUCLEOTIDE SEQUENCE [LARGE SCALE GENOMIC DNA]</scope>
    <source>
        <strain evidence="5">ATCC 700084 / mc(2)155</strain>
    </source>
</reference>
<accession>A0QNX5</accession>
<evidence type="ECO:0000256" key="2">
    <source>
        <dbReference type="ARBA" id="ARBA00022801"/>
    </source>
</evidence>
<comment type="cofactor">
    <cofactor evidence="1">
        <name>Mg(2+)</name>
        <dbReference type="ChEBI" id="CHEBI:18420"/>
    </cofactor>
</comment>
<dbReference type="PANTHER" id="PTHR43046">
    <property type="entry name" value="GDP-MANNOSE MANNOSYL HYDROLASE"/>
    <property type="match status" value="1"/>
</dbReference>
<dbReference type="AlphaFoldDB" id="A0QNX5"/>
<evidence type="ECO:0000313" key="4">
    <source>
        <dbReference type="EMBL" id="ABK74917.1"/>
    </source>
</evidence>
<dbReference type="SUPFAM" id="SSF55811">
    <property type="entry name" value="Nudix"/>
    <property type="match status" value="1"/>
</dbReference>
<dbReference type="PaxDb" id="246196-MSMEI_0192"/>
<organism evidence="4 5">
    <name type="scientific">Mycolicibacterium smegmatis (strain ATCC 700084 / mc(2)155)</name>
    <name type="common">Mycobacterium smegmatis</name>
    <dbReference type="NCBI Taxonomy" id="246196"/>
    <lineage>
        <taxon>Bacteria</taxon>
        <taxon>Bacillati</taxon>
        <taxon>Actinomycetota</taxon>
        <taxon>Actinomycetes</taxon>
        <taxon>Mycobacteriales</taxon>
        <taxon>Mycobacteriaceae</taxon>
        <taxon>Mycolicibacterium</taxon>
    </lineage>
</organism>
<dbReference type="RefSeq" id="WP_011726735.1">
    <property type="nucleotide sequence ID" value="NC_008596.1"/>
</dbReference>
<dbReference type="eggNOG" id="COG1051">
    <property type="taxonomic scope" value="Bacteria"/>
</dbReference>
<dbReference type="KEGG" id="msm:MSMEG_0197"/>
<keyword evidence="2 4" id="KW-0378">Hydrolase</keyword>
<dbReference type="Gene3D" id="3.90.79.10">
    <property type="entry name" value="Nucleoside Triphosphate Pyrophosphohydrolase"/>
    <property type="match status" value="1"/>
</dbReference>
<dbReference type="OrthoDB" id="9814308at2"/>
<dbReference type="Proteomes" id="UP000000757">
    <property type="component" value="Chromosome"/>
</dbReference>
<sequence>MPSDHDASDLIRRQALTLLAVAQNGLTFAHDPFDRQRYTQVRRAAEELMTLIADGDIEQLRAAFSVDTGYMTPKVSVRGAIFNSEEELLLVQERADRLWTLPGGWCDVLETPAQAVAKEVREEAGLIVDVDKLVAVLYHDRHRPSRQPAPLFHVHKLFFLCHERGRVPADLTGTSAIDWFALDRLPPLAPSVDEAQLRMMHTHWRHPELPTVFD</sequence>
<dbReference type="PROSITE" id="PS51462">
    <property type="entry name" value="NUDIX"/>
    <property type="match status" value="1"/>
</dbReference>
<feature type="domain" description="Nudix hydrolase" evidence="3">
    <location>
        <begin position="72"/>
        <end position="202"/>
    </location>
</feature>
<dbReference type="STRING" id="246196.MSMEG_0197"/>
<dbReference type="InterPro" id="IPR059176">
    <property type="entry name" value="UDP-X_N"/>
</dbReference>
<evidence type="ECO:0000313" key="5">
    <source>
        <dbReference type="Proteomes" id="UP000000757"/>
    </source>
</evidence>
<name>A0QNX5_MYCS2</name>
<dbReference type="Pfam" id="PF00293">
    <property type="entry name" value="NUDIX"/>
    <property type="match status" value="1"/>
</dbReference>
<dbReference type="Gene3D" id="6.10.250.1120">
    <property type="match status" value="1"/>
</dbReference>
<dbReference type="PANTHER" id="PTHR43046:SF16">
    <property type="entry name" value="ADP-RIBOSE PYROPHOSPHATASE YJHB-RELATED"/>
    <property type="match status" value="1"/>
</dbReference>
<evidence type="ECO:0000256" key="1">
    <source>
        <dbReference type="ARBA" id="ARBA00001946"/>
    </source>
</evidence>
<proteinExistence type="predicted"/>
<dbReference type="KEGG" id="msb:LJ00_00995"/>
<evidence type="ECO:0000259" key="3">
    <source>
        <dbReference type="PROSITE" id="PS51462"/>
    </source>
</evidence>
<dbReference type="InterPro" id="IPR000086">
    <property type="entry name" value="NUDIX_hydrolase_dom"/>
</dbReference>